<organism evidence="2 3">
    <name type="scientific">Paramecium octaurelia</name>
    <dbReference type="NCBI Taxonomy" id="43137"/>
    <lineage>
        <taxon>Eukaryota</taxon>
        <taxon>Sar</taxon>
        <taxon>Alveolata</taxon>
        <taxon>Ciliophora</taxon>
        <taxon>Intramacronucleata</taxon>
        <taxon>Oligohymenophorea</taxon>
        <taxon>Peniculida</taxon>
        <taxon>Parameciidae</taxon>
        <taxon>Paramecium</taxon>
    </lineage>
</organism>
<proteinExistence type="predicted"/>
<protein>
    <submittedName>
        <fullName evidence="2">Uncharacterized protein</fullName>
    </submittedName>
</protein>
<evidence type="ECO:0000313" key="2">
    <source>
        <dbReference type="EMBL" id="CAD8175703.1"/>
    </source>
</evidence>
<comment type="caution">
    <text evidence="2">The sequence shown here is derived from an EMBL/GenBank/DDBJ whole genome shotgun (WGS) entry which is preliminary data.</text>
</comment>
<dbReference type="EMBL" id="CAJJDP010000065">
    <property type="protein sequence ID" value="CAD8175703.1"/>
    <property type="molecule type" value="Genomic_DNA"/>
</dbReference>
<evidence type="ECO:0000256" key="1">
    <source>
        <dbReference type="SAM" id="MobiDB-lite"/>
    </source>
</evidence>
<feature type="region of interest" description="Disordered" evidence="1">
    <location>
        <begin position="169"/>
        <end position="195"/>
    </location>
</feature>
<sequence>MFQYIPIEFICEKFQETIGLSVDTRLQFIIISQYLLDPQLQSKNERYQRIWVRTVEKKFNQQQLSNVQEQSQNDIQGQNQKEISSQISIEQKDDNNCELVQRQDLEQQAPKSHQQKDAQEQLICYEEQEPTGLVSVLFLKERYCKSEFNNFKTKIPEIRITNTFFLSHEPQFSGQNSQNSINQDANSQSSNQSKS</sequence>
<evidence type="ECO:0000313" key="3">
    <source>
        <dbReference type="Proteomes" id="UP000683925"/>
    </source>
</evidence>
<feature type="compositionally biased region" description="Low complexity" evidence="1">
    <location>
        <begin position="175"/>
        <end position="195"/>
    </location>
</feature>
<dbReference type="AlphaFoldDB" id="A0A8S1VGT2"/>
<accession>A0A8S1VGT2</accession>
<gene>
    <name evidence="2" type="ORF">POCTA_138.1.T0660003</name>
</gene>
<keyword evidence="3" id="KW-1185">Reference proteome</keyword>
<reference evidence="2" key="1">
    <citation type="submission" date="2021-01" db="EMBL/GenBank/DDBJ databases">
        <authorList>
            <consortium name="Genoscope - CEA"/>
            <person name="William W."/>
        </authorList>
    </citation>
    <scope>NUCLEOTIDE SEQUENCE</scope>
</reference>
<name>A0A8S1VGT2_PAROT</name>
<dbReference type="Proteomes" id="UP000683925">
    <property type="component" value="Unassembled WGS sequence"/>
</dbReference>